<dbReference type="PANTHER" id="PTHR43124">
    <property type="entry name" value="PURINE EFFLUX PUMP PBUE"/>
    <property type="match status" value="1"/>
</dbReference>
<keyword evidence="4 6" id="KW-1133">Transmembrane helix</keyword>
<dbReference type="InterPro" id="IPR020846">
    <property type="entry name" value="MFS_dom"/>
</dbReference>
<protein>
    <submittedName>
        <fullName evidence="8">MFS transporter</fullName>
    </submittedName>
</protein>
<dbReference type="SUPFAM" id="SSF103473">
    <property type="entry name" value="MFS general substrate transporter"/>
    <property type="match status" value="1"/>
</dbReference>
<evidence type="ECO:0000256" key="4">
    <source>
        <dbReference type="ARBA" id="ARBA00022989"/>
    </source>
</evidence>
<dbReference type="AlphaFoldDB" id="A0A5C5S7C9"/>
<evidence type="ECO:0000256" key="1">
    <source>
        <dbReference type="ARBA" id="ARBA00004651"/>
    </source>
</evidence>
<keyword evidence="5 6" id="KW-0472">Membrane</keyword>
<evidence type="ECO:0000313" key="8">
    <source>
        <dbReference type="EMBL" id="TWS31004.1"/>
    </source>
</evidence>
<evidence type="ECO:0000256" key="3">
    <source>
        <dbReference type="ARBA" id="ARBA00022692"/>
    </source>
</evidence>
<keyword evidence="3 6" id="KW-0812">Transmembrane</keyword>
<organism evidence="8 9">
    <name type="scientific">Tsukamurella conjunctivitidis</name>
    <dbReference type="NCBI Taxonomy" id="2592068"/>
    <lineage>
        <taxon>Bacteria</taxon>
        <taxon>Bacillati</taxon>
        <taxon>Actinomycetota</taxon>
        <taxon>Actinomycetes</taxon>
        <taxon>Mycobacteriales</taxon>
        <taxon>Tsukamurellaceae</taxon>
        <taxon>Tsukamurella</taxon>
    </lineage>
</organism>
<evidence type="ECO:0000313" key="9">
    <source>
        <dbReference type="Proteomes" id="UP000319375"/>
    </source>
</evidence>
<evidence type="ECO:0000256" key="6">
    <source>
        <dbReference type="SAM" id="Phobius"/>
    </source>
</evidence>
<feature type="transmembrane region" description="Helical" evidence="6">
    <location>
        <begin position="23"/>
        <end position="45"/>
    </location>
</feature>
<proteinExistence type="predicted"/>
<dbReference type="Pfam" id="PF07690">
    <property type="entry name" value="MFS_1"/>
    <property type="match status" value="1"/>
</dbReference>
<keyword evidence="9" id="KW-1185">Reference proteome</keyword>
<evidence type="ECO:0000259" key="7">
    <source>
        <dbReference type="PROSITE" id="PS50850"/>
    </source>
</evidence>
<feature type="transmembrane region" description="Helical" evidence="6">
    <location>
        <begin position="223"/>
        <end position="242"/>
    </location>
</feature>
<feature type="transmembrane region" description="Helical" evidence="6">
    <location>
        <begin position="88"/>
        <end position="107"/>
    </location>
</feature>
<dbReference type="PANTHER" id="PTHR43124:SF3">
    <property type="entry name" value="CHLORAMPHENICOL EFFLUX PUMP RV0191"/>
    <property type="match status" value="1"/>
</dbReference>
<dbReference type="OrthoDB" id="9814237at2"/>
<feature type="transmembrane region" description="Helical" evidence="6">
    <location>
        <begin position="254"/>
        <end position="272"/>
    </location>
</feature>
<evidence type="ECO:0000256" key="2">
    <source>
        <dbReference type="ARBA" id="ARBA00022475"/>
    </source>
</evidence>
<dbReference type="InterPro" id="IPR011701">
    <property type="entry name" value="MFS"/>
</dbReference>
<name>A0A5C5S7C9_9ACTN</name>
<gene>
    <name evidence="8" type="ORF">FK530_00940</name>
</gene>
<reference evidence="8 9" key="1">
    <citation type="submission" date="2019-06" db="EMBL/GenBank/DDBJ databases">
        <title>Tsukamurella conjunctivitidis sp. nov., Tsukamurella assacharolytica sp. nov. and Tsukamurella sputae sp. nov. isolated from patients with conjunctivitis, bacteraemia (lymphoma) and respiratory infection (sputum) in Hong Kong.</title>
        <authorList>
            <person name="Teng J.L.L."/>
            <person name="Lee H.H."/>
            <person name="Fong J.Y.H."/>
            <person name="Fok K.M.N."/>
            <person name="Lau S.K.P."/>
            <person name="Woo P.C.Y."/>
        </authorList>
    </citation>
    <scope>NUCLEOTIDE SEQUENCE [LARGE SCALE GENOMIC DNA]</scope>
    <source>
        <strain evidence="8 9">HKU72</strain>
    </source>
</reference>
<dbReference type="NCBIfam" id="NF033135">
    <property type="entry name" value="cmx_cmrA"/>
    <property type="match status" value="1"/>
</dbReference>
<keyword evidence="2" id="KW-1003">Cell membrane</keyword>
<dbReference type="GO" id="GO:0022857">
    <property type="term" value="F:transmembrane transporter activity"/>
    <property type="evidence" value="ECO:0007669"/>
    <property type="project" value="InterPro"/>
</dbReference>
<comment type="caution">
    <text evidence="8">The sequence shown here is derived from an EMBL/GenBank/DDBJ whole genome shotgun (WGS) entry which is preliminary data.</text>
</comment>
<feature type="transmembrane region" description="Helical" evidence="6">
    <location>
        <begin position="57"/>
        <end position="82"/>
    </location>
</feature>
<dbReference type="Gene3D" id="1.20.1250.20">
    <property type="entry name" value="MFS general substrate transporter like domains"/>
    <property type="match status" value="1"/>
</dbReference>
<feature type="transmembrane region" description="Helical" evidence="6">
    <location>
        <begin position="314"/>
        <end position="336"/>
    </location>
</feature>
<dbReference type="InterPro" id="IPR036259">
    <property type="entry name" value="MFS_trans_sf"/>
</dbReference>
<accession>A0A5C5S7C9</accession>
<sequence>MGTSEFMLSGVLPGIAADLDVSVAAAGGLISAFAAGMALGAPLTAALARRWPPRSSLLGFLVAFAAAHVVAALTASFSVLVLSRVVAAFANAGFLAVALATAVAVVGPERRGRAVAVLLSGTTLAMVAGVPAGAVVGDLLGWRSTFLAVAALCLPPLLAIAATRPAPSEAPEAPPQLRAEIGALRRPRVRTLLVLASLVNAGTFGFLAYLAVVVVDGGGLRQLWVPVALMVFGVGAFAGIRISGRWADTAPQRCIETCAPLLLVGWVVIAVAGTEPAVLLPAVAAVGVVAFATGGTLIARIVAAAADAPTMGGAFATAALNAGALLGPIVAGWSLGPAGAPGPAWCAAVAVALAGVLAVRMSAASGRR</sequence>
<feature type="transmembrane region" description="Helical" evidence="6">
    <location>
        <begin position="342"/>
        <end position="359"/>
    </location>
</feature>
<dbReference type="GO" id="GO:0005886">
    <property type="term" value="C:plasma membrane"/>
    <property type="evidence" value="ECO:0007669"/>
    <property type="project" value="UniProtKB-SubCell"/>
</dbReference>
<feature type="transmembrane region" description="Helical" evidence="6">
    <location>
        <begin position="192"/>
        <end position="211"/>
    </location>
</feature>
<dbReference type="EMBL" id="VIGX01000001">
    <property type="protein sequence ID" value="TWS31004.1"/>
    <property type="molecule type" value="Genomic_DNA"/>
</dbReference>
<feature type="transmembrane region" description="Helical" evidence="6">
    <location>
        <begin position="142"/>
        <end position="162"/>
    </location>
</feature>
<dbReference type="PROSITE" id="PS50850">
    <property type="entry name" value="MFS"/>
    <property type="match status" value="1"/>
</dbReference>
<dbReference type="Proteomes" id="UP000319375">
    <property type="component" value="Unassembled WGS sequence"/>
</dbReference>
<feature type="domain" description="Major facilitator superfamily (MFS) profile" evidence="7">
    <location>
        <begin position="1"/>
        <end position="367"/>
    </location>
</feature>
<evidence type="ECO:0000256" key="5">
    <source>
        <dbReference type="ARBA" id="ARBA00023136"/>
    </source>
</evidence>
<dbReference type="CDD" id="cd17324">
    <property type="entry name" value="MFS_NepI_like"/>
    <property type="match status" value="1"/>
</dbReference>
<comment type="subcellular location">
    <subcellularLocation>
        <location evidence="1">Cell membrane</location>
        <topology evidence="1">Multi-pass membrane protein</topology>
    </subcellularLocation>
</comment>
<feature type="transmembrane region" description="Helical" evidence="6">
    <location>
        <begin position="278"/>
        <end position="302"/>
    </location>
</feature>
<dbReference type="InterPro" id="IPR050189">
    <property type="entry name" value="MFS_Efflux_Transporters"/>
</dbReference>
<feature type="transmembrane region" description="Helical" evidence="6">
    <location>
        <begin position="114"/>
        <end position="136"/>
    </location>
</feature>